<evidence type="ECO:0000259" key="1">
    <source>
        <dbReference type="PROSITE" id="PS51468"/>
    </source>
</evidence>
<dbReference type="Proteomes" id="UP000249645">
    <property type="component" value="Unassembled WGS sequence"/>
</dbReference>
<dbReference type="InterPro" id="IPR013694">
    <property type="entry name" value="VIT"/>
</dbReference>
<name>A0A2W5E9G1_9SPHI</name>
<accession>A0A2W5E9G1</accession>
<dbReference type="PANTHER" id="PTHR45737">
    <property type="entry name" value="VON WILLEBRAND FACTOR A DOMAIN-CONTAINING PROTEIN 5A"/>
    <property type="match status" value="1"/>
</dbReference>
<evidence type="ECO:0000313" key="2">
    <source>
        <dbReference type="EMBL" id="PZP39373.1"/>
    </source>
</evidence>
<feature type="domain" description="VIT" evidence="1">
    <location>
        <begin position="1"/>
        <end position="126"/>
    </location>
</feature>
<gene>
    <name evidence="2" type="ORF">DI598_20025</name>
</gene>
<feature type="non-terminal residue" evidence="2">
    <location>
        <position position="314"/>
    </location>
</feature>
<evidence type="ECO:0000313" key="3">
    <source>
        <dbReference type="Proteomes" id="UP000249645"/>
    </source>
</evidence>
<reference evidence="2 3" key="1">
    <citation type="submission" date="2017-11" db="EMBL/GenBank/DDBJ databases">
        <title>Infants hospitalized years apart are colonized by the same room-sourced microbial strains.</title>
        <authorList>
            <person name="Brooks B."/>
            <person name="Olm M.R."/>
            <person name="Firek B.A."/>
            <person name="Baker R."/>
            <person name="Thomas B.C."/>
            <person name="Morowitz M.J."/>
            <person name="Banfield J.F."/>
        </authorList>
    </citation>
    <scope>NUCLEOTIDE SEQUENCE [LARGE SCALE GENOMIC DNA]</scope>
    <source>
        <strain evidence="2">S2_009_000_R2_76</strain>
    </source>
</reference>
<protein>
    <recommendedName>
        <fullName evidence="1">VIT domain-containing protein</fullName>
    </recommendedName>
</protein>
<dbReference type="Pfam" id="PF08487">
    <property type="entry name" value="VIT"/>
    <property type="match status" value="1"/>
</dbReference>
<dbReference type="PANTHER" id="PTHR45737:SF6">
    <property type="entry name" value="VON WILLEBRAND FACTOR A DOMAIN-CONTAINING PROTEIN 5A"/>
    <property type="match status" value="1"/>
</dbReference>
<dbReference type="PROSITE" id="PS51468">
    <property type="entry name" value="VIT"/>
    <property type="match status" value="1"/>
</dbReference>
<proteinExistence type="predicted"/>
<dbReference type="AlphaFoldDB" id="A0A2W5E9G1"/>
<dbReference type="EMBL" id="QFOI01000675">
    <property type="protein sequence ID" value="PZP39373.1"/>
    <property type="molecule type" value="Genomic_DNA"/>
</dbReference>
<sequence>MEISGRPNEKSVSLQSMDVQVEIFGNLAKTTTTLVFKNSSNRNLEGNLVFPLPENTTVSGYAIDINGRLRKAVSITKARAVEVFESIQKQNVDPGIIEKVEGNNFRTRISPIPANGSRTVQVSYFQQMKVNNSAYQYHLPLDNSGTIAKFKIQVKVFNASEKPQLIESPDGSFNFSENSNVFEANLTKTDFQPSKSITINLPKSENKIESFVQKNTDGSAYFYANTILNIPLQKKVWGKNLGIIWDNSLSGLKRDHKKELEFIGKIIEKNPNIKIDVSLLNIHLGKGKSFQIQNGNWSELRSFLENIIYDGGTD</sequence>
<organism evidence="2 3">
    <name type="scientific">Pseudopedobacter saltans</name>
    <dbReference type="NCBI Taxonomy" id="151895"/>
    <lineage>
        <taxon>Bacteria</taxon>
        <taxon>Pseudomonadati</taxon>
        <taxon>Bacteroidota</taxon>
        <taxon>Sphingobacteriia</taxon>
        <taxon>Sphingobacteriales</taxon>
        <taxon>Sphingobacteriaceae</taxon>
        <taxon>Pseudopedobacter</taxon>
    </lineage>
</organism>
<comment type="caution">
    <text evidence="2">The sequence shown here is derived from an EMBL/GenBank/DDBJ whole genome shotgun (WGS) entry which is preliminary data.</text>
</comment>